<dbReference type="GeneID" id="25918124"/>
<keyword evidence="3" id="KW-1185">Reference proteome</keyword>
<dbReference type="RefSeq" id="XP_014143764.1">
    <property type="nucleotide sequence ID" value="XM_014288289.1"/>
</dbReference>
<evidence type="ECO:0000313" key="3">
    <source>
        <dbReference type="Proteomes" id="UP000054560"/>
    </source>
</evidence>
<keyword evidence="1" id="KW-0732">Signal</keyword>
<evidence type="ECO:0000256" key="1">
    <source>
        <dbReference type="SAM" id="SignalP"/>
    </source>
</evidence>
<dbReference type="Proteomes" id="UP000054560">
    <property type="component" value="Unassembled WGS sequence"/>
</dbReference>
<protein>
    <submittedName>
        <fullName evidence="2">Uncharacterized protein</fullName>
    </submittedName>
</protein>
<dbReference type="eggNOG" id="KOG0392">
    <property type="taxonomic scope" value="Eukaryota"/>
</dbReference>
<reference evidence="2 3" key="1">
    <citation type="submission" date="2011-02" db="EMBL/GenBank/DDBJ databases">
        <title>The Genome Sequence of Sphaeroforma arctica JP610.</title>
        <authorList>
            <consortium name="The Broad Institute Genome Sequencing Platform"/>
            <person name="Russ C."/>
            <person name="Cuomo C."/>
            <person name="Young S.K."/>
            <person name="Zeng Q."/>
            <person name="Gargeya S."/>
            <person name="Alvarado L."/>
            <person name="Berlin A."/>
            <person name="Chapman S.B."/>
            <person name="Chen Z."/>
            <person name="Freedman E."/>
            <person name="Gellesch M."/>
            <person name="Goldberg J."/>
            <person name="Griggs A."/>
            <person name="Gujja S."/>
            <person name="Heilman E."/>
            <person name="Heiman D."/>
            <person name="Howarth C."/>
            <person name="Mehta T."/>
            <person name="Neiman D."/>
            <person name="Pearson M."/>
            <person name="Roberts A."/>
            <person name="Saif S."/>
            <person name="Shea T."/>
            <person name="Shenoy N."/>
            <person name="Sisk P."/>
            <person name="Stolte C."/>
            <person name="Sykes S."/>
            <person name="White J."/>
            <person name="Yandava C."/>
            <person name="Burger G."/>
            <person name="Gray M.W."/>
            <person name="Holland P.W.H."/>
            <person name="King N."/>
            <person name="Lang F.B.F."/>
            <person name="Roger A.J."/>
            <person name="Ruiz-Trillo I."/>
            <person name="Haas B."/>
            <person name="Nusbaum C."/>
            <person name="Birren B."/>
        </authorList>
    </citation>
    <scope>NUCLEOTIDE SEQUENCE [LARGE SCALE GENOMIC DNA]</scope>
    <source>
        <strain evidence="2 3">JP610</strain>
    </source>
</reference>
<sequence length="63" mass="7044">MTDQNMCVRQLASFCFAALLRLMPLEAGAPDPPGLPQPLKQLKLKQREFLELLADSSKITDFP</sequence>
<dbReference type="PANTHER" id="PTHR36498:SF1">
    <property type="entry name" value="TATA-BINDING PROTEIN-ASSOCIATED FACTOR 172"/>
    <property type="match status" value="1"/>
</dbReference>
<dbReference type="GO" id="GO:0016887">
    <property type="term" value="F:ATP hydrolysis activity"/>
    <property type="evidence" value="ECO:0007669"/>
    <property type="project" value="InterPro"/>
</dbReference>
<feature type="signal peptide" evidence="1">
    <location>
        <begin position="1"/>
        <end position="27"/>
    </location>
</feature>
<dbReference type="GO" id="GO:0017025">
    <property type="term" value="F:TBP-class protein binding"/>
    <property type="evidence" value="ECO:0007669"/>
    <property type="project" value="InterPro"/>
</dbReference>
<organism evidence="2 3">
    <name type="scientific">Sphaeroforma arctica JP610</name>
    <dbReference type="NCBI Taxonomy" id="667725"/>
    <lineage>
        <taxon>Eukaryota</taxon>
        <taxon>Ichthyosporea</taxon>
        <taxon>Ichthyophonida</taxon>
        <taxon>Sphaeroforma</taxon>
    </lineage>
</organism>
<accession>A0A0L0EZJ4</accession>
<feature type="chain" id="PRO_5005538519" evidence="1">
    <location>
        <begin position="28"/>
        <end position="63"/>
    </location>
</feature>
<dbReference type="STRING" id="667725.A0A0L0EZJ4"/>
<name>A0A0L0EZJ4_9EUKA</name>
<evidence type="ECO:0000313" key="2">
    <source>
        <dbReference type="EMBL" id="KNC69862.1"/>
    </source>
</evidence>
<dbReference type="InterPro" id="IPR044972">
    <property type="entry name" value="Mot1"/>
</dbReference>
<proteinExistence type="predicted"/>
<dbReference type="AlphaFoldDB" id="A0A0L0EZJ4"/>
<gene>
    <name evidence="2" type="ORF">SARC_17620</name>
</gene>
<dbReference type="PANTHER" id="PTHR36498">
    <property type="entry name" value="TATA-BINDING PROTEIN-ASSOCIATED FACTOR 172"/>
    <property type="match status" value="1"/>
</dbReference>
<dbReference type="EMBL" id="KQ253022">
    <property type="protein sequence ID" value="KNC69862.1"/>
    <property type="molecule type" value="Genomic_DNA"/>
</dbReference>
<feature type="non-terminal residue" evidence="2">
    <location>
        <position position="63"/>
    </location>
</feature>
<dbReference type="GO" id="GO:0003677">
    <property type="term" value="F:DNA binding"/>
    <property type="evidence" value="ECO:0007669"/>
    <property type="project" value="InterPro"/>
</dbReference>